<dbReference type="Proteomes" id="UP000070700">
    <property type="component" value="Unassembled WGS sequence"/>
</dbReference>
<feature type="compositionally biased region" description="Low complexity" evidence="1">
    <location>
        <begin position="1"/>
        <end position="15"/>
    </location>
</feature>
<name>A0A132B3L0_MOLSC</name>
<gene>
    <name evidence="2" type="ORF">LY89DRAFT_692022</name>
</gene>
<proteinExistence type="predicted"/>
<dbReference type="InParanoid" id="A0A132B3L0"/>
<dbReference type="EMBL" id="KQ947442">
    <property type="protein sequence ID" value="KUJ06931.1"/>
    <property type="molecule type" value="Genomic_DNA"/>
</dbReference>
<evidence type="ECO:0000313" key="3">
    <source>
        <dbReference type="Proteomes" id="UP000070700"/>
    </source>
</evidence>
<dbReference type="KEGG" id="psco:LY89DRAFT_692022"/>
<dbReference type="RefSeq" id="XP_018061286.1">
    <property type="nucleotide sequence ID" value="XM_018216455.1"/>
</dbReference>
<organism evidence="2 3">
    <name type="scientific">Mollisia scopiformis</name>
    <name type="common">Conifer needle endophyte fungus</name>
    <name type="synonym">Phialocephala scopiformis</name>
    <dbReference type="NCBI Taxonomy" id="149040"/>
    <lineage>
        <taxon>Eukaryota</taxon>
        <taxon>Fungi</taxon>
        <taxon>Dikarya</taxon>
        <taxon>Ascomycota</taxon>
        <taxon>Pezizomycotina</taxon>
        <taxon>Leotiomycetes</taxon>
        <taxon>Helotiales</taxon>
        <taxon>Mollisiaceae</taxon>
        <taxon>Mollisia</taxon>
    </lineage>
</organism>
<evidence type="ECO:0000313" key="2">
    <source>
        <dbReference type="EMBL" id="KUJ06931.1"/>
    </source>
</evidence>
<evidence type="ECO:0000256" key="1">
    <source>
        <dbReference type="SAM" id="MobiDB-lite"/>
    </source>
</evidence>
<protein>
    <submittedName>
        <fullName evidence="2">Uncharacterized protein</fullName>
    </submittedName>
</protein>
<accession>A0A132B3L0</accession>
<feature type="compositionally biased region" description="Polar residues" evidence="1">
    <location>
        <begin position="19"/>
        <end position="30"/>
    </location>
</feature>
<feature type="region of interest" description="Disordered" evidence="1">
    <location>
        <begin position="1"/>
        <end position="42"/>
    </location>
</feature>
<dbReference type="GeneID" id="28826181"/>
<sequence length="98" mass="10817">MGPSPFFSPSSPLHFSHSRTASSATFTDPPSTLHPAPQTLVRNSNPTLERKVTFFLCLLMYLPCLIIESAGPPLALPSPHHITRTYSKPSIMMYRSCT</sequence>
<keyword evidence="3" id="KW-1185">Reference proteome</keyword>
<dbReference type="AlphaFoldDB" id="A0A132B3L0"/>
<reference evidence="2 3" key="1">
    <citation type="submission" date="2015-10" db="EMBL/GenBank/DDBJ databases">
        <title>Full genome of DAOMC 229536 Phialocephala scopiformis, a fungal endophyte of spruce producing the potent anti-insectan compound rugulosin.</title>
        <authorList>
            <consortium name="DOE Joint Genome Institute"/>
            <person name="Walker A.K."/>
            <person name="Frasz S.L."/>
            <person name="Seifert K.A."/>
            <person name="Miller J.D."/>
            <person name="Mondo S.J."/>
            <person name="Labutti K."/>
            <person name="Lipzen A."/>
            <person name="Dockter R."/>
            <person name="Kennedy M."/>
            <person name="Grigoriev I.V."/>
            <person name="Spatafora J.W."/>
        </authorList>
    </citation>
    <scope>NUCLEOTIDE SEQUENCE [LARGE SCALE GENOMIC DNA]</scope>
    <source>
        <strain evidence="2 3">CBS 120377</strain>
    </source>
</reference>